<dbReference type="Pfam" id="PF03184">
    <property type="entry name" value="DDE_1"/>
    <property type="match status" value="1"/>
</dbReference>
<name>A0A7R9E4Q7_9NEOP</name>
<sequence length="120" mass="13785">MFLPPNVTSLLQLMNQSVNESTKRHYQRQLLRKLLLAEEGEESVLDLYNKMMIAEAWNLVKNLKLKRPWNRINGTSTKEHLELEKQKGKANELEQEVGVDEIVNIAKGISGCSECNVDYV</sequence>
<accession>A0A7R9E4Q7</accession>
<feature type="domain" description="DDE-1" evidence="1">
    <location>
        <begin position="1"/>
        <end position="69"/>
    </location>
</feature>
<dbReference type="AlphaFoldDB" id="A0A7R9E4Q7"/>
<dbReference type="InterPro" id="IPR004875">
    <property type="entry name" value="DDE_SF_endonuclease_dom"/>
</dbReference>
<proteinExistence type="predicted"/>
<evidence type="ECO:0000313" key="2">
    <source>
        <dbReference type="EMBL" id="CAD7426390.1"/>
    </source>
</evidence>
<evidence type="ECO:0000259" key="1">
    <source>
        <dbReference type="Pfam" id="PF03184"/>
    </source>
</evidence>
<dbReference type="GO" id="GO:0003676">
    <property type="term" value="F:nucleic acid binding"/>
    <property type="evidence" value="ECO:0007669"/>
    <property type="project" value="InterPro"/>
</dbReference>
<protein>
    <recommendedName>
        <fullName evidence="1">DDE-1 domain-containing protein</fullName>
    </recommendedName>
</protein>
<gene>
    <name evidence="2" type="ORF">TMSB3V08_LOCUS3276</name>
</gene>
<dbReference type="EMBL" id="OB793188">
    <property type="protein sequence ID" value="CAD7426390.1"/>
    <property type="molecule type" value="Genomic_DNA"/>
</dbReference>
<organism evidence="2">
    <name type="scientific">Timema monikensis</name>
    <dbReference type="NCBI Taxonomy" id="170555"/>
    <lineage>
        <taxon>Eukaryota</taxon>
        <taxon>Metazoa</taxon>
        <taxon>Ecdysozoa</taxon>
        <taxon>Arthropoda</taxon>
        <taxon>Hexapoda</taxon>
        <taxon>Insecta</taxon>
        <taxon>Pterygota</taxon>
        <taxon>Neoptera</taxon>
        <taxon>Polyneoptera</taxon>
        <taxon>Phasmatodea</taxon>
        <taxon>Timematodea</taxon>
        <taxon>Timematoidea</taxon>
        <taxon>Timematidae</taxon>
        <taxon>Timema</taxon>
    </lineage>
</organism>
<reference evidence="2" key="1">
    <citation type="submission" date="2020-11" db="EMBL/GenBank/DDBJ databases">
        <authorList>
            <person name="Tran Van P."/>
        </authorList>
    </citation>
    <scope>NUCLEOTIDE SEQUENCE</scope>
</reference>